<keyword evidence="2" id="KW-1185">Reference proteome</keyword>
<name>A0A0G4EUC8_VITBC</name>
<dbReference type="AlphaFoldDB" id="A0A0G4EUC8"/>
<dbReference type="Proteomes" id="UP000041254">
    <property type="component" value="Unassembled WGS sequence"/>
</dbReference>
<gene>
    <name evidence="1" type="ORF">Vbra_8140</name>
</gene>
<dbReference type="VEuPathDB" id="CryptoDB:Vbra_8140"/>
<evidence type="ECO:0000313" key="2">
    <source>
        <dbReference type="Proteomes" id="UP000041254"/>
    </source>
</evidence>
<dbReference type="InParanoid" id="A0A0G4EUC8"/>
<accession>A0A0G4EUC8</accession>
<evidence type="ECO:0000313" key="1">
    <source>
        <dbReference type="EMBL" id="CEM01695.1"/>
    </source>
</evidence>
<reference evidence="1 2" key="1">
    <citation type="submission" date="2014-11" db="EMBL/GenBank/DDBJ databases">
        <authorList>
            <person name="Zhu J."/>
            <person name="Qi W."/>
            <person name="Song R."/>
        </authorList>
    </citation>
    <scope>NUCLEOTIDE SEQUENCE [LARGE SCALE GENOMIC DNA]</scope>
</reference>
<dbReference type="EMBL" id="CDMY01000308">
    <property type="protein sequence ID" value="CEM01695.1"/>
    <property type="molecule type" value="Genomic_DNA"/>
</dbReference>
<protein>
    <submittedName>
        <fullName evidence="1">Uncharacterized protein</fullName>
    </submittedName>
</protein>
<organism evidence="1 2">
    <name type="scientific">Vitrella brassicaformis (strain CCMP3155)</name>
    <dbReference type="NCBI Taxonomy" id="1169540"/>
    <lineage>
        <taxon>Eukaryota</taxon>
        <taxon>Sar</taxon>
        <taxon>Alveolata</taxon>
        <taxon>Colpodellida</taxon>
        <taxon>Vitrellaceae</taxon>
        <taxon>Vitrella</taxon>
    </lineage>
</organism>
<dbReference type="PhylomeDB" id="A0A0G4EUC8"/>
<proteinExistence type="predicted"/>
<sequence>MWKQLRSAAGAVGLVEVDSGDDAAASAVGQGGLASGGGSPRDLLQKIRSMRSVVPQFVSDLERAEHIIATLADNAQDSASLPGRLSIVLDALTDAHSALTKELSETSTDHKTHKTPPNVADFRAFVSEGLARADEVAQHSKAVAVGDAKREQVDSLAAAAAAAAVGGGSMAVCGAAAATRKPMNKPKRYGRPSLCGLPEDVFSHMGSLMTTKMSACLAKVNKDIRTMAIDETSGLFREFTVTEDEEDSYSKVEDVNKEMQHMDKMKTASVWASDVESRVVLSEYLESCRTTLESLTLDVRGCAKEVDASDCDVAFLKLTFLHPHNSDTIRHIRRRRWIFPALTTLRVGRIYSDEDAASLVRLLHESPKIERLEGDRIGLDYRQWADFTAALGRCPYLTTITGLEIDIPSQFGRLNRLKDALRTHWSSTPEKRGVRKKLEFVTPHLSIGVDYRQRRIRMADVEAFRKWAVDVGCELEWELGGYGWVTLDCSSGAATVLPAPGGLYGDIATRLAANATIVVLDLGGAPLHESWRHKLICHNATTLEIDIKRGASASEVVDSIPTWLSERKGDGQGATSRCFPAVEQLTVRSSSLFLAELRAASSKLRPFLGRLTTLKRVDLDGVSSFAAASEPLSYFAVGELDEVECCEPIGCVVCERPADASGTLGDRCPRIHRLTSSHLRSKAGVAEFIKLALAVRPVSVELVAVLDESELEGKRKATKLADLRSFADECAMRVTPHYTVEKSECELVGWKKYCLGIKHT</sequence>